<dbReference type="RefSeq" id="XP_030993402.1">
    <property type="nucleotide sequence ID" value="XM_031142439.1"/>
</dbReference>
<proteinExistence type="predicted"/>
<feature type="compositionally biased region" description="Polar residues" evidence="1">
    <location>
        <begin position="1"/>
        <end position="16"/>
    </location>
</feature>
<dbReference type="PROSITE" id="PS50181">
    <property type="entry name" value="FBOX"/>
    <property type="match status" value="1"/>
</dbReference>
<dbReference type="CDD" id="cd09917">
    <property type="entry name" value="F-box_SF"/>
    <property type="match status" value="1"/>
</dbReference>
<dbReference type="InterPro" id="IPR001810">
    <property type="entry name" value="F-box_dom"/>
</dbReference>
<evidence type="ECO:0000256" key="1">
    <source>
        <dbReference type="SAM" id="MobiDB-lite"/>
    </source>
</evidence>
<dbReference type="STRING" id="1093900.A0A507B3S3"/>
<evidence type="ECO:0000313" key="4">
    <source>
        <dbReference type="EMBL" id="TPX11691.1"/>
    </source>
</evidence>
<dbReference type="AlphaFoldDB" id="A0A507B3S3"/>
<dbReference type="InterPro" id="IPR036047">
    <property type="entry name" value="F-box-like_dom_sf"/>
</dbReference>
<comment type="caution">
    <text evidence="4">The sequence shown here is derived from an EMBL/GenBank/DDBJ whole genome shotgun (WGS) entry which is preliminary data.</text>
</comment>
<dbReference type="Gene3D" id="1.20.1280.50">
    <property type="match status" value="1"/>
</dbReference>
<feature type="region of interest" description="Disordered" evidence="1">
    <location>
        <begin position="1"/>
        <end position="102"/>
    </location>
</feature>
<feature type="compositionally biased region" description="Low complexity" evidence="1">
    <location>
        <begin position="65"/>
        <end position="80"/>
    </location>
</feature>
<dbReference type="InParanoid" id="A0A507B3S3"/>
<dbReference type="Proteomes" id="UP000319257">
    <property type="component" value="Unassembled WGS sequence"/>
</dbReference>
<dbReference type="GeneID" id="41975117"/>
<feature type="domain" description="F-box" evidence="3">
    <location>
        <begin position="132"/>
        <end position="179"/>
    </location>
</feature>
<feature type="compositionally biased region" description="Low complexity" evidence="1">
    <location>
        <begin position="88"/>
        <end position="101"/>
    </location>
</feature>
<protein>
    <recommendedName>
        <fullName evidence="3">F-box domain-containing protein</fullName>
    </recommendedName>
</protein>
<reference evidence="4 5" key="1">
    <citation type="submission" date="2019-06" db="EMBL/GenBank/DDBJ databases">
        <title>Draft genome sequence of the filamentous fungus Phialemoniopsis curvata isolated from diesel fuel.</title>
        <authorList>
            <person name="Varaljay V.A."/>
            <person name="Lyon W.J."/>
            <person name="Crouch A.L."/>
            <person name="Drake C.E."/>
            <person name="Hollomon J.M."/>
            <person name="Nadeau L.J."/>
            <person name="Nunn H.S."/>
            <person name="Stevenson B.S."/>
            <person name="Bojanowski C.L."/>
            <person name="Crookes-Goodson W.J."/>
        </authorList>
    </citation>
    <scope>NUCLEOTIDE SEQUENCE [LARGE SCALE GENOMIC DNA]</scope>
    <source>
        <strain evidence="4 5">D216</strain>
    </source>
</reference>
<evidence type="ECO:0000313" key="5">
    <source>
        <dbReference type="Proteomes" id="UP000319257"/>
    </source>
</evidence>
<dbReference type="Pfam" id="PF12937">
    <property type="entry name" value="F-box-like"/>
    <property type="match status" value="1"/>
</dbReference>
<evidence type="ECO:0000256" key="2">
    <source>
        <dbReference type="SAM" id="Phobius"/>
    </source>
</evidence>
<sequence>MDPRITTPQSAVTASSRRGAHFGPRNDEDGPDSPPETTIPGAAKDTAANPGIARLPPLRPPLTSFPPSSLLQYHDAAAAEAEAEAAPRHQAQQQQQQQQQQCIHHPVLETAEHQHPLVGLPPPLAYQPIQRPLTLNALPTEIHLNILRHIDTFAAIHNLRQTCRYWHALGSPESLRATIGSRPVRSLLLCTCARCHAHDADRTATLAALKSDRGYPLSGLCVTCARRAADKRLRVGRRVKMASEHMRWVCRWCGWVIAAGEEARPLAGNAPTAAGAAAPGHLQFHARCRGKYLNVLLLFFMLGWAQLAVGIAGAVMAWKHWRGVQLVFAPTVTSFVLLWVCVAAILCRNDRNPKYWFGVAVELVIMCLWIPPLYYVGRVWATEPPETRPPATVASEIIFGVNM</sequence>
<dbReference type="SUPFAM" id="SSF81383">
    <property type="entry name" value="F-box domain"/>
    <property type="match status" value="1"/>
</dbReference>
<keyword evidence="2" id="KW-0812">Transmembrane</keyword>
<name>A0A507B3S3_9PEZI</name>
<keyword evidence="2" id="KW-1133">Transmembrane helix</keyword>
<feature type="transmembrane region" description="Helical" evidence="2">
    <location>
        <begin position="355"/>
        <end position="375"/>
    </location>
</feature>
<feature type="transmembrane region" description="Helical" evidence="2">
    <location>
        <begin position="292"/>
        <end position="318"/>
    </location>
</feature>
<feature type="transmembrane region" description="Helical" evidence="2">
    <location>
        <begin position="324"/>
        <end position="346"/>
    </location>
</feature>
<dbReference type="EMBL" id="SKBQ01000047">
    <property type="protein sequence ID" value="TPX11691.1"/>
    <property type="molecule type" value="Genomic_DNA"/>
</dbReference>
<gene>
    <name evidence="4" type="ORF">E0L32_007670</name>
</gene>
<keyword evidence="5" id="KW-1185">Reference proteome</keyword>
<dbReference type="OrthoDB" id="4759647at2759"/>
<accession>A0A507B3S3</accession>
<organism evidence="4 5">
    <name type="scientific">Thyridium curvatum</name>
    <dbReference type="NCBI Taxonomy" id="1093900"/>
    <lineage>
        <taxon>Eukaryota</taxon>
        <taxon>Fungi</taxon>
        <taxon>Dikarya</taxon>
        <taxon>Ascomycota</taxon>
        <taxon>Pezizomycotina</taxon>
        <taxon>Sordariomycetes</taxon>
        <taxon>Sordariomycetidae</taxon>
        <taxon>Thyridiales</taxon>
        <taxon>Thyridiaceae</taxon>
        <taxon>Thyridium</taxon>
    </lineage>
</organism>
<evidence type="ECO:0000259" key="3">
    <source>
        <dbReference type="PROSITE" id="PS50181"/>
    </source>
</evidence>
<keyword evidence="2" id="KW-0472">Membrane</keyword>